<dbReference type="GO" id="GO:0005524">
    <property type="term" value="F:ATP binding"/>
    <property type="evidence" value="ECO:0007669"/>
    <property type="project" value="UniProtKB-KW"/>
</dbReference>
<dbReference type="GO" id="GO:0004828">
    <property type="term" value="F:serine-tRNA ligase activity"/>
    <property type="evidence" value="ECO:0007669"/>
    <property type="project" value="UniProtKB-UniRule"/>
</dbReference>
<dbReference type="InterPro" id="IPR002314">
    <property type="entry name" value="aa-tRNA-synt_IIb"/>
</dbReference>
<dbReference type="GO" id="GO:0016740">
    <property type="term" value="F:transferase activity"/>
    <property type="evidence" value="ECO:0007669"/>
    <property type="project" value="UniProtKB-ARBA"/>
</dbReference>
<dbReference type="Proteomes" id="UP000245488">
    <property type="component" value="Chromosome"/>
</dbReference>
<evidence type="ECO:0000256" key="2">
    <source>
        <dbReference type="ARBA" id="ARBA00022490"/>
    </source>
</evidence>
<dbReference type="InterPro" id="IPR002317">
    <property type="entry name" value="Ser-tRNA-ligase_type_1"/>
</dbReference>
<dbReference type="PANTHER" id="PTHR11778">
    <property type="entry name" value="SERYL-TRNA SYNTHETASE"/>
    <property type="match status" value="1"/>
</dbReference>
<evidence type="ECO:0000256" key="10">
    <source>
        <dbReference type="PIRSR" id="PIRSR001529-2"/>
    </source>
</evidence>
<keyword evidence="3 13" id="KW-0436">Ligase</keyword>
<dbReference type="Pfam" id="PF00587">
    <property type="entry name" value="tRNA-synt_2b"/>
    <property type="match status" value="1"/>
</dbReference>
<comment type="caution">
    <text evidence="13">The sequence shown here is derived from an EMBL/GenBank/DDBJ whole genome shotgun (WGS) entry which is preliminary data.</text>
</comment>
<dbReference type="InterPro" id="IPR015866">
    <property type="entry name" value="Ser-tRNA-synth_1_N"/>
</dbReference>
<reference evidence="13 14" key="1">
    <citation type="submission" date="2017-09" db="EMBL/GenBank/DDBJ databases">
        <title>High-quality draft genome sequence of Butyrivibrio fibrisolvens INBov1, isolated from cow rumen.</title>
        <authorList>
            <person name="Rodriguez Hernaez J."/>
            <person name="Rivarola M."/>
            <person name="Paniego N."/>
            <person name="Cravero S."/>
            <person name="Ceron Cucchi M."/>
            <person name="Martinez M.C."/>
        </authorList>
    </citation>
    <scope>NUCLEOTIDE SEQUENCE [LARGE SCALE GENOMIC DNA]</scope>
    <source>
        <strain evidence="13 14">INBov1</strain>
    </source>
</reference>
<dbReference type="InterPro" id="IPR006195">
    <property type="entry name" value="aa-tRNA-synth_II"/>
</dbReference>
<dbReference type="NCBIfam" id="TIGR00414">
    <property type="entry name" value="serS"/>
    <property type="match status" value="1"/>
</dbReference>
<name>A0A317FZI4_BUTFI</name>
<dbReference type="Pfam" id="PF02403">
    <property type="entry name" value="Seryl_tRNA_N"/>
    <property type="match status" value="1"/>
</dbReference>
<dbReference type="EC" id="6.1.1.11" evidence="1 8"/>
<feature type="binding site" evidence="9">
    <location>
        <position position="234"/>
    </location>
    <ligand>
        <name>L-serine</name>
        <dbReference type="ChEBI" id="CHEBI:33384"/>
    </ligand>
</feature>
<feature type="binding site" evidence="9">
    <location>
        <position position="384"/>
    </location>
    <ligand>
        <name>L-serine</name>
        <dbReference type="ChEBI" id="CHEBI:33384"/>
    </ligand>
</feature>
<evidence type="ECO:0000256" key="8">
    <source>
        <dbReference type="NCBIfam" id="TIGR00414"/>
    </source>
</evidence>
<keyword evidence="4" id="KW-0547">Nucleotide-binding</keyword>
<dbReference type="GO" id="GO:0140096">
    <property type="term" value="F:catalytic activity, acting on a protein"/>
    <property type="evidence" value="ECO:0007669"/>
    <property type="project" value="UniProtKB-ARBA"/>
</dbReference>
<dbReference type="SUPFAM" id="SSF46589">
    <property type="entry name" value="tRNA-binding arm"/>
    <property type="match status" value="1"/>
</dbReference>
<dbReference type="GO" id="GO:0006434">
    <property type="term" value="P:seryl-tRNA aminoacylation"/>
    <property type="evidence" value="ECO:0007669"/>
    <property type="project" value="UniProtKB-UniRule"/>
</dbReference>
<keyword evidence="7" id="KW-0030">Aminoacyl-tRNA synthetase</keyword>
<dbReference type="InterPro" id="IPR010978">
    <property type="entry name" value="tRNA-bd_arm"/>
</dbReference>
<feature type="domain" description="Aminoacyl-transfer RNA synthetases class-II family profile" evidence="12">
    <location>
        <begin position="143"/>
        <end position="411"/>
    </location>
</feature>
<evidence type="ECO:0000256" key="6">
    <source>
        <dbReference type="ARBA" id="ARBA00022917"/>
    </source>
</evidence>
<dbReference type="RefSeq" id="WP_110072378.1">
    <property type="nucleotide sequence ID" value="NZ_CM009896.1"/>
</dbReference>
<dbReference type="AlphaFoldDB" id="A0A317FZI4"/>
<dbReference type="InterPro" id="IPR045864">
    <property type="entry name" value="aa-tRNA-synth_II/BPL/LPL"/>
</dbReference>
<feature type="binding site" evidence="9">
    <location>
        <position position="288"/>
    </location>
    <ligand>
        <name>L-serine</name>
        <dbReference type="ChEBI" id="CHEBI:33384"/>
    </ligand>
</feature>
<proteinExistence type="predicted"/>
<evidence type="ECO:0000256" key="5">
    <source>
        <dbReference type="ARBA" id="ARBA00022840"/>
    </source>
</evidence>
<keyword evidence="11" id="KW-0175">Coiled coil</keyword>
<dbReference type="PIRSF" id="PIRSF001529">
    <property type="entry name" value="Ser-tRNA-synth_IIa"/>
    <property type="match status" value="1"/>
</dbReference>
<protein>
    <recommendedName>
        <fullName evidence="1 8">Serine--tRNA ligase</fullName>
        <ecNumber evidence="1 8">6.1.1.11</ecNumber>
    </recommendedName>
</protein>
<feature type="binding site" evidence="10">
    <location>
        <begin position="265"/>
        <end position="267"/>
    </location>
    <ligand>
        <name>ATP</name>
        <dbReference type="ChEBI" id="CHEBI:30616"/>
    </ligand>
</feature>
<feature type="binding site" evidence="9">
    <location>
        <position position="265"/>
    </location>
    <ligand>
        <name>L-serine</name>
        <dbReference type="ChEBI" id="CHEBI:33384"/>
    </ligand>
</feature>
<sequence>MIDIKFLRENPDVVKENIKKKFQDQKIELVDKVIELDKESRAIKQESDDLRASRNTISKQIGALMKEGKKEEAEKVKEQVTKNAERLSQLEEKQKQVDEEILNIMYQIPNIIDPSVPIGKDDSCNVEIEKFGEPVVPDFEVPYHTDIMERFNGIDLDAARRVAGNGFYYLMGDIARLHSAVLAYARDFMIDRGFTYVIPPYMIHGNVVSGVMSFPEMDAMMYKIEGEDLYLIGTSEHSMIGKFIDQLLPEDEMPYTLTSYSPCFRKEKGAHGIEERGVYRIHQFEKQEMIVVCKPEDAWTWYNKLWQNTVDLFRSLDIPVRTLECCSGDLADLKVKSCDVEAWSPRQKKYFEVGSCSNLGDAQARRLKIRIKGKDGNYFAHTLNNTVVAPPRMLIAFLENNLQADGSVKIPEALRPYMGGKEVLIPEK</sequence>
<evidence type="ECO:0000256" key="3">
    <source>
        <dbReference type="ARBA" id="ARBA00022598"/>
    </source>
</evidence>
<feature type="binding site" evidence="10">
    <location>
        <begin position="352"/>
        <end position="355"/>
    </location>
    <ligand>
        <name>ATP</name>
        <dbReference type="ChEBI" id="CHEBI:30616"/>
    </ligand>
</feature>
<evidence type="ECO:0000313" key="13">
    <source>
        <dbReference type="EMBL" id="PWT26609.1"/>
    </source>
</evidence>
<dbReference type="InterPro" id="IPR042103">
    <property type="entry name" value="SerRS_1_N_sf"/>
</dbReference>
<keyword evidence="6" id="KW-0648">Protein biosynthesis</keyword>
<dbReference type="Gene3D" id="3.30.930.10">
    <property type="entry name" value="Bira Bifunctional Protein, Domain 2"/>
    <property type="match status" value="1"/>
</dbReference>
<keyword evidence="2" id="KW-0963">Cytoplasm</keyword>
<gene>
    <name evidence="13" type="ORF">CPT75_05455</name>
</gene>
<organism evidence="13 14">
    <name type="scientific">Butyrivibrio fibrisolvens</name>
    <dbReference type="NCBI Taxonomy" id="831"/>
    <lineage>
        <taxon>Bacteria</taxon>
        <taxon>Bacillati</taxon>
        <taxon>Bacillota</taxon>
        <taxon>Clostridia</taxon>
        <taxon>Lachnospirales</taxon>
        <taxon>Lachnospiraceae</taxon>
        <taxon>Butyrivibrio</taxon>
    </lineage>
</organism>
<dbReference type="Gene3D" id="1.10.287.40">
    <property type="entry name" value="Serine-tRNA synthetase, tRNA binding domain"/>
    <property type="match status" value="1"/>
</dbReference>
<feature type="coiled-coil region" evidence="11">
    <location>
        <begin position="70"/>
        <end position="100"/>
    </location>
</feature>
<evidence type="ECO:0000256" key="9">
    <source>
        <dbReference type="PIRSR" id="PIRSR001529-1"/>
    </source>
</evidence>
<dbReference type="SUPFAM" id="SSF55681">
    <property type="entry name" value="Class II aaRS and biotin synthetases"/>
    <property type="match status" value="1"/>
</dbReference>
<keyword evidence="14" id="KW-1185">Reference proteome</keyword>
<evidence type="ECO:0000259" key="12">
    <source>
        <dbReference type="PROSITE" id="PS50862"/>
    </source>
</evidence>
<evidence type="ECO:0000313" key="14">
    <source>
        <dbReference type="Proteomes" id="UP000245488"/>
    </source>
</evidence>
<dbReference type="PROSITE" id="PS50862">
    <property type="entry name" value="AA_TRNA_LIGASE_II"/>
    <property type="match status" value="1"/>
</dbReference>
<feature type="site" description="Important for serine binding" evidence="9">
    <location>
        <position position="386"/>
    </location>
</feature>
<keyword evidence="5 10" id="KW-0067">ATP-binding</keyword>
<dbReference type="EMBL" id="NXNG01000001">
    <property type="protein sequence ID" value="PWT26609.1"/>
    <property type="molecule type" value="Genomic_DNA"/>
</dbReference>
<evidence type="ECO:0000256" key="4">
    <source>
        <dbReference type="ARBA" id="ARBA00022741"/>
    </source>
</evidence>
<evidence type="ECO:0000256" key="1">
    <source>
        <dbReference type="ARBA" id="ARBA00012840"/>
    </source>
</evidence>
<dbReference type="GO" id="GO:0005737">
    <property type="term" value="C:cytoplasm"/>
    <property type="evidence" value="ECO:0007669"/>
    <property type="project" value="UniProtKB-UniRule"/>
</dbReference>
<evidence type="ECO:0000256" key="7">
    <source>
        <dbReference type="ARBA" id="ARBA00023146"/>
    </source>
</evidence>
<dbReference type="PRINTS" id="PR00981">
    <property type="entry name" value="TRNASYNTHSER"/>
</dbReference>
<accession>A0A317FZI4</accession>
<evidence type="ECO:0000256" key="11">
    <source>
        <dbReference type="SAM" id="Coils"/>
    </source>
</evidence>